<dbReference type="Gene3D" id="3.10.310.70">
    <property type="match status" value="1"/>
</dbReference>
<dbReference type="PANTHER" id="PTHR22642">
    <property type="entry name" value="IMIDAZOLONEPROPIONASE"/>
    <property type="match status" value="1"/>
</dbReference>
<accession>A0A9D1KTJ2</accession>
<dbReference type="SUPFAM" id="SSF51338">
    <property type="entry name" value="Composite domain of metallo-dependent hydrolases"/>
    <property type="match status" value="1"/>
</dbReference>
<sequence length="524" mass="58472">MKADYIFTNGEIHTVDENDSIVDSIAVIGDRIAAVGNDAKNLKGDCTKIIDLEGRSIVPGFIDAHLHMGVLGINLLSIDCRYPYVKSIEDIKEKIREKAKGLPPGVWIRGWGYDHLKLKEKRHPNRWDLDEAAPNNPVILTRTCSHISVHNSKSLELAGITEDTESPEGGVIERDDGKINGVMKENAHMNIVSFSEPTEEELRKGIKTANDLLISQGITGVHDSGGYGPMQMHVMEKMTEKNELDVDIYNMLFSFNNNLEFINSYIDKGYDEAQRETVLNIGPVKIMIDGSSSGPTAATLEPYTSDPGFSGIMSMEQDDIDDIILRAHKAGFQVTCHAVGDKAVKAILEAIEKALEKYPKKNHRHRIEHCGMVNDELVERIKNNQVVPIPQPVFLYEFGDGYMINYGKERTEHMFTCRTFFDEGIICAGSSDCPITFSEPLLGIHLAVNRETFTGQKISQKEKITKTQALRMFTYNSAYAAFEENEKGSLEPGKKANFVVLSDSYEKCADSDIKNLIVECTVKD</sequence>
<dbReference type="GO" id="GO:0016810">
    <property type="term" value="F:hydrolase activity, acting on carbon-nitrogen (but not peptide) bonds"/>
    <property type="evidence" value="ECO:0007669"/>
    <property type="project" value="InterPro"/>
</dbReference>
<dbReference type="Gene3D" id="3.20.20.140">
    <property type="entry name" value="Metal-dependent hydrolases"/>
    <property type="match status" value="1"/>
</dbReference>
<evidence type="ECO:0000313" key="2">
    <source>
        <dbReference type="EMBL" id="HIT98871.1"/>
    </source>
</evidence>
<reference evidence="2" key="1">
    <citation type="submission" date="2020-10" db="EMBL/GenBank/DDBJ databases">
        <authorList>
            <person name="Gilroy R."/>
        </authorList>
    </citation>
    <scope>NUCLEOTIDE SEQUENCE</scope>
    <source>
        <strain evidence="2">CHK176-22527</strain>
    </source>
</reference>
<dbReference type="Gene3D" id="2.30.40.10">
    <property type="entry name" value="Urease, subunit C, domain 1"/>
    <property type="match status" value="1"/>
</dbReference>
<dbReference type="InterPro" id="IPR011059">
    <property type="entry name" value="Metal-dep_hydrolase_composite"/>
</dbReference>
<proteinExistence type="predicted"/>
<evidence type="ECO:0000313" key="3">
    <source>
        <dbReference type="Proteomes" id="UP000824159"/>
    </source>
</evidence>
<name>A0A9D1KTJ2_9FIRM</name>
<dbReference type="InterPro" id="IPR013108">
    <property type="entry name" value="Amidohydro_3"/>
</dbReference>
<feature type="non-terminal residue" evidence="2">
    <location>
        <position position="524"/>
    </location>
</feature>
<dbReference type="PANTHER" id="PTHR22642:SF2">
    <property type="entry name" value="PROTEIN LONG AFTER FAR-RED 3"/>
    <property type="match status" value="1"/>
</dbReference>
<organism evidence="2 3">
    <name type="scientific">Candidatus Allocopromorpha excrementavium</name>
    <dbReference type="NCBI Taxonomy" id="2840741"/>
    <lineage>
        <taxon>Bacteria</taxon>
        <taxon>Bacillati</taxon>
        <taxon>Bacillota</taxon>
        <taxon>Clostridia</taxon>
        <taxon>Eubacteriales</taxon>
        <taxon>Eubacteriaceae</taxon>
        <taxon>Eubacteriaceae incertae sedis</taxon>
        <taxon>Candidatus Allocopromorpha</taxon>
    </lineage>
</organism>
<dbReference type="InterPro" id="IPR032466">
    <property type="entry name" value="Metal_Hydrolase"/>
</dbReference>
<dbReference type="Proteomes" id="UP000824159">
    <property type="component" value="Unassembled WGS sequence"/>
</dbReference>
<reference evidence="2" key="2">
    <citation type="journal article" date="2021" name="PeerJ">
        <title>Extensive microbial diversity within the chicken gut microbiome revealed by metagenomics and culture.</title>
        <authorList>
            <person name="Gilroy R."/>
            <person name="Ravi A."/>
            <person name="Getino M."/>
            <person name="Pursley I."/>
            <person name="Horton D.L."/>
            <person name="Alikhan N.F."/>
            <person name="Baker D."/>
            <person name="Gharbi K."/>
            <person name="Hall N."/>
            <person name="Watson M."/>
            <person name="Adriaenssens E.M."/>
            <person name="Foster-Nyarko E."/>
            <person name="Jarju S."/>
            <person name="Secka A."/>
            <person name="Antonio M."/>
            <person name="Oren A."/>
            <person name="Chaudhuri R.R."/>
            <person name="La Ragione R."/>
            <person name="Hildebrand F."/>
            <person name="Pallen M.J."/>
        </authorList>
    </citation>
    <scope>NUCLEOTIDE SEQUENCE</scope>
    <source>
        <strain evidence="2">CHK176-22527</strain>
    </source>
</reference>
<protein>
    <submittedName>
        <fullName evidence="2">Amidohydrolase</fullName>
    </submittedName>
</protein>
<feature type="domain" description="Amidohydrolase 3" evidence="1">
    <location>
        <begin position="48"/>
        <end position="524"/>
    </location>
</feature>
<gene>
    <name evidence="2" type="ORF">IAD12_01265</name>
</gene>
<evidence type="ECO:0000259" key="1">
    <source>
        <dbReference type="Pfam" id="PF07969"/>
    </source>
</evidence>
<comment type="caution">
    <text evidence="2">The sequence shown here is derived from an EMBL/GenBank/DDBJ whole genome shotgun (WGS) entry which is preliminary data.</text>
</comment>
<dbReference type="EMBL" id="DVLX01000019">
    <property type="protein sequence ID" value="HIT98871.1"/>
    <property type="molecule type" value="Genomic_DNA"/>
</dbReference>
<dbReference type="InterPro" id="IPR033932">
    <property type="entry name" value="YtcJ-like"/>
</dbReference>
<dbReference type="CDD" id="cd01300">
    <property type="entry name" value="YtcJ_like"/>
    <property type="match status" value="1"/>
</dbReference>
<dbReference type="AlphaFoldDB" id="A0A9D1KTJ2"/>
<dbReference type="Pfam" id="PF07969">
    <property type="entry name" value="Amidohydro_3"/>
    <property type="match status" value="1"/>
</dbReference>
<dbReference type="SUPFAM" id="SSF51556">
    <property type="entry name" value="Metallo-dependent hydrolases"/>
    <property type="match status" value="1"/>
</dbReference>